<dbReference type="OrthoDB" id="3524154at2759"/>
<keyword evidence="3" id="KW-0677">Repeat</keyword>
<feature type="compositionally biased region" description="Polar residues" evidence="8">
    <location>
        <begin position="376"/>
        <end position="396"/>
    </location>
</feature>
<feature type="compositionally biased region" description="Polar residues" evidence="8">
    <location>
        <begin position="62"/>
        <end position="75"/>
    </location>
</feature>
<dbReference type="GO" id="GO:0005634">
    <property type="term" value="C:nucleus"/>
    <property type="evidence" value="ECO:0007669"/>
    <property type="project" value="UniProtKB-SubCell"/>
</dbReference>
<evidence type="ECO:0000256" key="5">
    <source>
        <dbReference type="ARBA" id="ARBA00022833"/>
    </source>
</evidence>
<dbReference type="EMBL" id="JAANYQ010000010">
    <property type="protein sequence ID" value="KAF4122039.1"/>
    <property type="molecule type" value="Genomic_DNA"/>
</dbReference>
<gene>
    <name evidence="10" type="ORF">GMORB2_7632</name>
</gene>
<keyword evidence="5" id="KW-0862">Zinc</keyword>
<feature type="region of interest" description="Disordered" evidence="8">
    <location>
        <begin position="1"/>
        <end position="132"/>
    </location>
</feature>
<feature type="region of interest" description="Disordered" evidence="8">
    <location>
        <begin position="202"/>
        <end position="261"/>
    </location>
</feature>
<comment type="subcellular location">
    <subcellularLocation>
        <location evidence="1">Nucleus</location>
    </subcellularLocation>
</comment>
<name>A0A9P4YVZ8_9HYPO</name>
<accession>A0A9P4YVZ8</accession>
<evidence type="ECO:0000256" key="2">
    <source>
        <dbReference type="ARBA" id="ARBA00022723"/>
    </source>
</evidence>
<evidence type="ECO:0000313" key="10">
    <source>
        <dbReference type="EMBL" id="KAF4122039.1"/>
    </source>
</evidence>
<feature type="domain" description="C2H2-type" evidence="9">
    <location>
        <begin position="466"/>
        <end position="494"/>
    </location>
</feature>
<dbReference type="RefSeq" id="XP_035320691.1">
    <property type="nucleotide sequence ID" value="XM_035469597.1"/>
</dbReference>
<evidence type="ECO:0000259" key="9">
    <source>
        <dbReference type="PROSITE" id="PS50157"/>
    </source>
</evidence>
<evidence type="ECO:0000313" key="11">
    <source>
        <dbReference type="Proteomes" id="UP000749293"/>
    </source>
</evidence>
<feature type="compositionally biased region" description="Polar residues" evidence="8">
    <location>
        <begin position="330"/>
        <end position="345"/>
    </location>
</feature>
<dbReference type="InterPro" id="IPR057026">
    <property type="entry name" value="Znf-C2H2_ascomycetes"/>
</dbReference>
<keyword evidence="4 7" id="KW-0863">Zinc-finger</keyword>
<dbReference type="Gene3D" id="3.30.160.60">
    <property type="entry name" value="Classic Zinc Finger"/>
    <property type="match status" value="1"/>
</dbReference>
<dbReference type="PANTHER" id="PTHR24390">
    <property type="entry name" value="ZINC FINGER PROTEIN"/>
    <property type="match status" value="1"/>
</dbReference>
<keyword evidence="11" id="KW-1185">Reference proteome</keyword>
<feature type="region of interest" description="Disordered" evidence="8">
    <location>
        <begin position="281"/>
        <end position="399"/>
    </location>
</feature>
<organism evidence="10 11">
    <name type="scientific">Geosmithia morbida</name>
    <dbReference type="NCBI Taxonomy" id="1094350"/>
    <lineage>
        <taxon>Eukaryota</taxon>
        <taxon>Fungi</taxon>
        <taxon>Dikarya</taxon>
        <taxon>Ascomycota</taxon>
        <taxon>Pezizomycotina</taxon>
        <taxon>Sordariomycetes</taxon>
        <taxon>Hypocreomycetidae</taxon>
        <taxon>Hypocreales</taxon>
        <taxon>Bionectriaceae</taxon>
        <taxon>Geosmithia</taxon>
    </lineage>
</organism>
<feature type="compositionally biased region" description="Polar residues" evidence="8">
    <location>
        <begin position="248"/>
        <end position="260"/>
    </location>
</feature>
<feature type="compositionally biased region" description="Polar residues" evidence="8">
    <location>
        <begin position="298"/>
        <end position="322"/>
    </location>
</feature>
<feature type="compositionally biased region" description="Pro residues" evidence="8">
    <location>
        <begin position="49"/>
        <end position="59"/>
    </location>
</feature>
<dbReference type="Pfam" id="PF24537">
    <property type="entry name" value="zf-C2H2_fungi"/>
    <property type="match status" value="1"/>
</dbReference>
<evidence type="ECO:0000256" key="4">
    <source>
        <dbReference type="ARBA" id="ARBA00022771"/>
    </source>
</evidence>
<dbReference type="PROSITE" id="PS50157">
    <property type="entry name" value="ZINC_FINGER_C2H2_2"/>
    <property type="match status" value="1"/>
</dbReference>
<protein>
    <submittedName>
        <fullName evidence="10">ZnF C2H2</fullName>
    </submittedName>
</protein>
<proteinExistence type="predicted"/>
<reference evidence="10" key="1">
    <citation type="submission" date="2020-03" db="EMBL/GenBank/DDBJ databases">
        <title>Site-based positive gene gene selection in Geosmithia morbida across the United States reveals a broad range of putative effectors and factors for local host and environmental adapation.</title>
        <authorList>
            <person name="Onufrak A."/>
            <person name="Murdoch R.W."/>
            <person name="Gazis R."/>
            <person name="Huff M."/>
            <person name="Staton M."/>
            <person name="Klingeman W."/>
            <person name="Hadziabdic D."/>
        </authorList>
    </citation>
    <scope>NUCLEOTIDE SEQUENCE</scope>
    <source>
        <strain evidence="10">1262</strain>
    </source>
</reference>
<feature type="compositionally biased region" description="Polar residues" evidence="8">
    <location>
        <begin position="21"/>
        <end position="38"/>
    </location>
</feature>
<evidence type="ECO:0000256" key="8">
    <source>
        <dbReference type="SAM" id="MobiDB-lite"/>
    </source>
</evidence>
<dbReference type="GeneID" id="55973855"/>
<dbReference type="PROSITE" id="PS00028">
    <property type="entry name" value="ZINC_FINGER_C2H2_1"/>
    <property type="match status" value="1"/>
</dbReference>
<evidence type="ECO:0000256" key="6">
    <source>
        <dbReference type="ARBA" id="ARBA00023242"/>
    </source>
</evidence>
<evidence type="ECO:0000256" key="7">
    <source>
        <dbReference type="PROSITE-ProRule" id="PRU00042"/>
    </source>
</evidence>
<feature type="compositionally biased region" description="Low complexity" evidence="8">
    <location>
        <begin position="1"/>
        <end position="15"/>
    </location>
</feature>
<dbReference type="AlphaFoldDB" id="A0A9P4YVZ8"/>
<sequence>MAYPPQYAGAAPAVPNHIASAPTSHQNNDMPSYGSSHSMAIPGVEPHHTVPPPLPPPKYPFSGTTTTMPYPSSHGNNDDVLRGVHEHSRAPSSAGSAYGSSVASSFLDDRSRRRKSPTGSQDEGYHSLSSNERSLSSFPPRFVLHNSLSFQTAADAHGNDMKEKLNPLRTLDRSSLSSSSSFTNISADELLSRCTRHPLDPGVLPPKLTTDFPPISPRHAPYGRLSIDHRRPSKTGLDLDRSPRYRTYRNNSDDASSQGTYDYMVGADDMEIDEIPPPYKRLHVDDVYGSSGRKHGPTSPSSTTDETGSRLSPTARLASTATLPPPPQMPTASTMPALSRSDSYVSMSMGPSTTTTPTVYEHRSPGGGAYSPGGVSPTSGNSPYPTPMSLNPSPRGSISMRALPSAVHTRNHSSGNAAAAPKRLPELQKPAGAKVQSFIMCECCPKKPKRFETQEELQAHASEKQYNCAYCGNRFKNKNEAERHQNSLHVRRHSWSCSALQGYSRAFHESSTRPGETDACGYCGVNFDRSGVDAKGNRVATEQDWAERVHHLDDTHKFRECNSSKKFYRADHFRQHLKHSHAGSSGKWTNMLENACMMEEEPPTPQR</sequence>
<feature type="compositionally biased region" description="Low complexity" evidence="8">
    <location>
        <begin position="346"/>
        <end position="358"/>
    </location>
</feature>
<evidence type="ECO:0000256" key="1">
    <source>
        <dbReference type="ARBA" id="ARBA00004123"/>
    </source>
</evidence>
<dbReference type="GO" id="GO:0008270">
    <property type="term" value="F:zinc ion binding"/>
    <property type="evidence" value="ECO:0007669"/>
    <property type="project" value="UniProtKB-KW"/>
</dbReference>
<feature type="compositionally biased region" description="Low complexity" evidence="8">
    <location>
        <begin position="90"/>
        <end position="105"/>
    </location>
</feature>
<dbReference type="InterPro" id="IPR013087">
    <property type="entry name" value="Znf_C2H2_type"/>
</dbReference>
<dbReference type="Proteomes" id="UP000749293">
    <property type="component" value="Unassembled WGS sequence"/>
</dbReference>
<keyword evidence="2" id="KW-0479">Metal-binding</keyword>
<comment type="caution">
    <text evidence="10">The sequence shown here is derived from an EMBL/GenBank/DDBJ whole genome shotgun (WGS) entry which is preliminary data.</text>
</comment>
<keyword evidence="6" id="KW-0539">Nucleus</keyword>
<evidence type="ECO:0000256" key="3">
    <source>
        <dbReference type="ARBA" id="ARBA00022737"/>
    </source>
</evidence>
<feature type="compositionally biased region" description="Basic and acidic residues" evidence="8">
    <location>
        <begin position="76"/>
        <end position="89"/>
    </location>
</feature>